<dbReference type="PROSITE" id="PS51257">
    <property type="entry name" value="PROKAR_LIPOPROTEIN"/>
    <property type="match status" value="1"/>
</dbReference>
<protein>
    <recommendedName>
        <fullName evidence="5">Type IV fimbrial biogenesis protein PilY1</fullName>
    </recommendedName>
</protein>
<dbReference type="AlphaFoldDB" id="A0A0K1Q4M7"/>
<dbReference type="EMBL" id="CP012333">
    <property type="protein sequence ID" value="AKV00694.1"/>
    <property type="molecule type" value="Genomic_DNA"/>
</dbReference>
<gene>
    <name evidence="3" type="ORF">AKJ09_07357</name>
</gene>
<dbReference type="OrthoDB" id="5483347at2"/>
<feature type="region of interest" description="Disordered" evidence="1">
    <location>
        <begin position="163"/>
        <end position="186"/>
    </location>
</feature>
<organism evidence="3 4">
    <name type="scientific">Labilithrix luteola</name>
    <dbReference type="NCBI Taxonomy" id="1391654"/>
    <lineage>
        <taxon>Bacteria</taxon>
        <taxon>Pseudomonadati</taxon>
        <taxon>Myxococcota</taxon>
        <taxon>Polyangia</taxon>
        <taxon>Polyangiales</taxon>
        <taxon>Labilitrichaceae</taxon>
        <taxon>Labilithrix</taxon>
    </lineage>
</organism>
<reference evidence="3 4" key="1">
    <citation type="submission" date="2015-08" db="EMBL/GenBank/DDBJ databases">
        <authorList>
            <person name="Babu N.S."/>
            <person name="Beckwith C.J."/>
            <person name="Beseler K.G."/>
            <person name="Brison A."/>
            <person name="Carone J.V."/>
            <person name="Caskin T.P."/>
            <person name="Diamond M."/>
            <person name="Durham M.E."/>
            <person name="Foxe J.M."/>
            <person name="Go M."/>
            <person name="Henderson B.A."/>
            <person name="Jones I.B."/>
            <person name="McGettigan J.A."/>
            <person name="Micheletti S.J."/>
            <person name="Nasrallah M.E."/>
            <person name="Ortiz D."/>
            <person name="Piller C.R."/>
            <person name="Privatt S.R."/>
            <person name="Schneider S.L."/>
            <person name="Sharp S."/>
            <person name="Smith T.C."/>
            <person name="Stanton J.D."/>
            <person name="Ullery H.E."/>
            <person name="Wilson R.J."/>
            <person name="Serrano M.G."/>
            <person name="Buck G."/>
            <person name="Lee V."/>
            <person name="Wang Y."/>
            <person name="Carvalho R."/>
            <person name="Voegtly L."/>
            <person name="Shi R."/>
            <person name="Duckworth R."/>
            <person name="Johnson A."/>
            <person name="Loviza R."/>
            <person name="Walstead R."/>
            <person name="Shah Z."/>
            <person name="Kiflezghi M."/>
            <person name="Wade K."/>
            <person name="Ball S.L."/>
            <person name="Bradley K.W."/>
            <person name="Asai D.J."/>
            <person name="Bowman C.A."/>
            <person name="Russell D.A."/>
            <person name="Pope W.H."/>
            <person name="Jacobs-Sera D."/>
            <person name="Hendrix R.W."/>
            <person name="Hatfull G.F."/>
        </authorList>
    </citation>
    <scope>NUCLEOTIDE SEQUENCE [LARGE SCALE GENOMIC DNA]</scope>
    <source>
        <strain evidence="3 4">DSM 27648</strain>
    </source>
</reference>
<dbReference type="Proteomes" id="UP000064967">
    <property type="component" value="Chromosome"/>
</dbReference>
<evidence type="ECO:0000256" key="2">
    <source>
        <dbReference type="SAM" id="SignalP"/>
    </source>
</evidence>
<evidence type="ECO:0008006" key="5">
    <source>
        <dbReference type="Google" id="ProtNLM"/>
    </source>
</evidence>
<dbReference type="RefSeq" id="WP_146651938.1">
    <property type="nucleotide sequence ID" value="NZ_CP012333.1"/>
</dbReference>
<feature type="signal peptide" evidence="2">
    <location>
        <begin position="1"/>
        <end position="17"/>
    </location>
</feature>
<proteinExistence type="predicted"/>
<evidence type="ECO:0000256" key="1">
    <source>
        <dbReference type="SAM" id="MobiDB-lite"/>
    </source>
</evidence>
<feature type="chain" id="PRO_5005466870" description="Type IV fimbrial biogenesis protein PilY1" evidence="2">
    <location>
        <begin position="18"/>
        <end position="402"/>
    </location>
</feature>
<evidence type="ECO:0000313" key="3">
    <source>
        <dbReference type="EMBL" id="AKV00694.1"/>
    </source>
</evidence>
<evidence type="ECO:0000313" key="4">
    <source>
        <dbReference type="Proteomes" id="UP000064967"/>
    </source>
</evidence>
<accession>A0A0K1Q4M7</accession>
<dbReference type="STRING" id="1391654.AKJ09_07357"/>
<dbReference type="KEGG" id="llu:AKJ09_07357"/>
<keyword evidence="4" id="KW-1185">Reference proteome</keyword>
<name>A0A0K1Q4M7_9BACT</name>
<keyword evidence="2" id="KW-0732">Signal</keyword>
<sequence length="402" mass="41660">MSTRLLLVSTLSGCAIATVLLLACASDAPVLPETPPGPTSLPEAGSDAVAEDADAAPCADCEYFPETCSGDVLCANGLFTPNGDNGLDMRAQINVVRGRAPNDVWAVGALGAAAHFDGTSWAPSDLGRRETLRALWLQPSAEVTFGTLDSIYTRGLPIADADAASPSPGGWTAHGPAEVSSDSDPSGVKVTSAWSASGSHWLWCGTMTWNAGTTSGLWRLRISAEGKPQVADGIPAAFCVDLPCSQVTSIHGSSANDLWAVGYRGAAVRVTGADGDAPTMKASDTQTWDALYGVWMASESEAWAVGANGTVRHHSGNDLAWEIVSGVPTTEDLRAVWGSSPSDIWAVGNTGVALHYDGTSWSRVKIAGLGSRRPDLTTVWMPEPGHVWIGGHGVILSLGGKP</sequence>